<reference evidence="1 2" key="1">
    <citation type="journal article" date="2016" name="Front. Microbiol.">
        <title>Genomic Resource of Rice Seed Associated Bacteria.</title>
        <authorList>
            <person name="Midha S."/>
            <person name="Bansal K."/>
            <person name="Sharma S."/>
            <person name="Kumar N."/>
            <person name="Patil P.P."/>
            <person name="Chaudhry V."/>
            <person name="Patil P.B."/>
        </authorList>
    </citation>
    <scope>NUCLEOTIDE SEQUENCE [LARGE SCALE GENOMIC DNA]</scope>
    <source>
        <strain evidence="1 2">NS226</strain>
    </source>
</reference>
<dbReference type="PATRIC" id="fig|401562.3.peg.3568"/>
<gene>
    <name evidence="1" type="ORF">NS226_02185</name>
</gene>
<dbReference type="Proteomes" id="UP000078272">
    <property type="component" value="Unassembled WGS sequence"/>
</dbReference>
<dbReference type="NCBIfam" id="TIGR03293">
    <property type="entry name" value="PhnG_redo"/>
    <property type="match status" value="1"/>
</dbReference>
<protein>
    <submittedName>
        <fullName evidence="1">Phosphonate metabolism protein PhnG</fullName>
    </submittedName>
</protein>
<dbReference type="GO" id="GO:0019634">
    <property type="term" value="P:organic phosphonate metabolic process"/>
    <property type="evidence" value="ECO:0007669"/>
    <property type="project" value="InterPro"/>
</dbReference>
<dbReference type="InterPro" id="IPR009609">
    <property type="entry name" value="Phosphonate_metab_PhnG"/>
</dbReference>
<dbReference type="Pfam" id="PF06754">
    <property type="entry name" value="PhnG"/>
    <property type="match status" value="1"/>
</dbReference>
<organism evidence="1 2">
    <name type="scientific">Aureimonas ureilytica</name>
    <dbReference type="NCBI Taxonomy" id="401562"/>
    <lineage>
        <taxon>Bacteria</taxon>
        <taxon>Pseudomonadati</taxon>
        <taxon>Pseudomonadota</taxon>
        <taxon>Alphaproteobacteria</taxon>
        <taxon>Hyphomicrobiales</taxon>
        <taxon>Aurantimonadaceae</taxon>
        <taxon>Aureimonas</taxon>
    </lineage>
</organism>
<dbReference type="AlphaFoldDB" id="A0A175RD74"/>
<proteinExistence type="predicted"/>
<sequence>MSAFALAPAPRLRSLFAALAKDAGHDVPEAMPVRGPEIGLVMLRGRAGGGGAPFNLGEASVCRATVRLCTGEVGHAMILGRDPEKARLAAHLDALWQHADWHERVESQIVAPLLLADAEDAAELASETEATRVDFFTVARGED</sequence>
<comment type="caution">
    <text evidence="1">The sequence shown here is derived from an EMBL/GenBank/DDBJ whole genome shotgun (WGS) entry which is preliminary data.</text>
</comment>
<name>A0A175RD74_9HYPH</name>
<evidence type="ECO:0000313" key="2">
    <source>
        <dbReference type="Proteomes" id="UP000078272"/>
    </source>
</evidence>
<evidence type="ECO:0000313" key="1">
    <source>
        <dbReference type="EMBL" id="KTQ98041.1"/>
    </source>
</evidence>
<dbReference type="GO" id="GO:0015716">
    <property type="term" value="P:organic phosphonate transport"/>
    <property type="evidence" value="ECO:0007669"/>
    <property type="project" value="InterPro"/>
</dbReference>
<dbReference type="EMBL" id="LDPZ01000005">
    <property type="protein sequence ID" value="KTQ98041.1"/>
    <property type="molecule type" value="Genomic_DNA"/>
</dbReference>
<dbReference type="STRING" id="401562.NS365_10805"/>
<accession>A0A175RD74</accession>